<accession>A0A540LTE9</accession>
<dbReference type="EMBL" id="VIEB01000470">
    <property type="protein sequence ID" value="TQD89784.1"/>
    <property type="molecule type" value="Genomic_DNA"/>
</dbReference>
<protein>
    <recommendedName>
        <fullName evidence="9">Leucine-rich repeat-containing N-terminal plant-type domain-containing protein</fullName>
    </recommendedName>
</protein>
<dbReference type="Pfam" id="PF00560">
    <property type="entry name" value="LRR_1"/>
    <property type="match status" value="2"/>
</dbReference>
<evidence type="ECO:0000256" key="2">
    <source>
        <dbReference type="ARBA" id="ARBA00022614"/>
    </source>
</evidence>
<keyword evidence="4" id="KW-0677">Repeat</keyword>
<reference evidence="7 8" key="1">
    <citation type="journal article" date="2019" name="G3 (Bethesda)">
        <title>Sequencing of a Wild Apple (Malus baccata) Genome Unravels the Differences Between Cultivated and Wild Apple Species Regarding Disease Resistance and Cold Tolerance.</title>
        <authorList>
            <person name="Chen X."/>
        </authorList>
    </citation>
    <scope>NUCLEOTIDE SEQUENCE [LARGE SCALE GENOMIC DNA]</scope>
    <source>
        <strain evidence="8">cv. Shandingzi</strain>
        <tissue evidence="7">Leaves</tissue>
    </source>
</reference>
<keyword evidence="5" id="KW-0472">Membrane</keyword>
<dbReference type="InterPro" id="IPR050994">
    <property type="entry name" value="At_inactive_RLKs"/>
</dbReference>
<dbReference type="InterPro" id="IPR032675">
    <property type="entry name" value="LRR_dom_sf"/>
</dbReference>
<dbReference type="InterPro" id="IPR001611">
    <property type="entry name" value="Leu-rich_rpt"/>
</dbReference>
<name>A0A540LTE9_MALBA</name>
<proteinExistence type="predicted"/>
<comment type="caution">
    <text evidence="7">The sequence shown here is derived from an EMBL/GenBank/DDBJ whole genome shotgun (WGS) entry which is preliminary data.</text>
</comment>
<organism evidence="7 8">
    <name type="scientific">Malus baccata</name>
    <name type="common">Siberian crab apple</name>
    <name type="synonym">Pyrus baccata</name>
    <dbReference type="NCBI Taxonomy" id="106549"/>
    <lineage>
        <taxon>Eukaryota</taxon>
        <taxon>Viridiplantae</taxon>
        <taxon>Streptophyta</taxon>
        <taxon>Embryophyta</taxon>
        <taxon>Tracheophyta</taxon>
        <taxon>Spermatophyta</taxon>
        <taxon>Magnoliopsida</taxon>
        <taxon>eudicotyledons</taxon>
        <taxon>Gunneridae</taxon>
        <taxon>Pentapetalae</taxon>
        <taxon>rosids</taxon>
        <taxon>fabids</taxon>
        <taxon>Rosales</taxon>
        <taxon>Rosaceae</taxon>
        <taxon>Amygdaloideae</taxon>
        <taxon>Maleae</taxon>
        <taxon>Malus</taxon>
    </lineage>
</organism>
<dbReference type="FunFam" id="3.80.10.10:FF:000041">
    <property type="entry name" value="LRR receptor-like serine/threonine-protein kinase ERECTA"/>
    <property type="match status" value="1"/>
</dbReference>
<keyword evidence="2" id="KW-0433">Leucine-rich repeat</keyword>
<dbReference type="PANTHER" id="PTHR48010:SF5">
    <property type="entry name" value="PROTEIN TOO MANY MOUTHS"/>
    <property type="match status" value="1"/>
</dbReference>
<evidence type="ECO:0000256" key="4">
    <source>
        <dbReference type="ARBA" id="ARBA00022737"/>
    </source>
</evidence>
<gene>
    <name evidence="7" type="ORF">C1H46_024676</name>
</gene>
<evidence type="ECO:0000256" key="5">
    <source>
        <dbReference type="ARBA" id="ARBA00023136"/>
    </source>
</evidence>
<dbReference type="Proteomes" id="UP000315295">
    <property type="component" value="Unassembled WGS sequence"/>
</dbReference>
<comment type="subcellular location">
    <subcellularLocation>
        <location evidence="1">Membrane</location>
    </subcellularLocation>
</comment>
<evidence type="ECO:0008006" key="9">
    <source>
        <dbReference type="Google" id="ProtNLM"/>
    </source>
</evidence>
<dbReference type="SUPFAM" id="SSF52058">
    <property type="entry name" value="L domain-like"/>
    <property type="match status" value="1"/>
</dbReference>
<sequence length="180" mass="19422">MVSHDDNTNLDPFFAALTNCTSLEELELAGVGLGGMFPSSIGELGVNFTNLLLQQNRIFGSIPPDIGNLSKLVVPNFTSNLLNGTISVNISQMSNLEPLFVSHNLFASAIPAELGQMTHLGLLDLSHNSFSGDIPSSIGDLVRLNYPFLSNNLLSGAIPPKLEHCIELYKLDSSPHKYQV</sequence>
<evidence type="ECO:0000313" key="7">
    <source>
        <dbReference type="EMBL" id="TQD89784.1"/>
    </source>
</evidence>
<dbReference type="PANTHER" id="PTHR48010">
    <property type="entry name" value="OS05G0588300 PROTEIN"/>
    <property type="match status" value="1"/>
</dbReference>
<keyword evidence="8" id="KW-1185">Reference proteome</keyword>
<evidence type="ECO:0000256" key="3">
    <source>
        <dbReference type="ARBA" id="ARBA00022729"/>
    </source>
</evidence>
<dbReference type="AlphaFoldDB" id="A0A540LTE9"/>
<evidence type="ECO:0000313" key="8">
    <source>
        <dbReference type="Proteomes" id="UP000315295"/>
    </source>
</evidence>
<evidence type="ECO:0000256" key="6">
    <source>
        <dbReference type="ARBA" id="ARBA00023180"/>
    </source>
</evidence>
<keyword evidence="6" id="KW-0325">Glycoprotein</keyword>
<dbReference type="STRING" id="106549.A0A540LTE9"/>
<evidence type="ECO:0000256" key="1">
    <source>
        <dbReference type="ARBA" id="ARBA00004370"/>
    </source>
</evidence>
<dbReference type="Gene3D" id="3.80.10.10">
    <property type="entry name" value="Ribonuclease Inhibitor"/>
    <property type="match status" value="1"/>
</dbReference>
<dbReference type="GO" id="GO:0016020">
    <property type="term" value="C:membrane"/>
    <property type="evidence" value="ECO:0007669"/>
    <property type="project" value="UniProtKB-SubCell"/>
</dbReference>
<keyword evidence="3" id="KW-0732">Signal</keyword>